<dbReference type="AlphaFoldDB" id="A0A9Q1FVF5"/>
<accession>A0A9Q1FVF5</accession>
<dbReference type="EMBL" id="JAINUF010000003">
    <property type="protein sequence ID" value="KAJ8368468.1"/>
    <property type="molecule type" value="Genomic_DNA"/>
</dbReference>
<protein>
    <submittedName>
        <fullName evidence="2">Uncharacterized protein</fullName>
    </submittedName>
</protein>
<gene>
    <name evidence="2" type="ORF">SKAU_G00084960</name>
</gene>
<evidence type="ECO:0000256" key="1">
    <source>
        <dbReference type="SAM" id="MobiDB-lite"/>
    </source>
</evidence>
<proteinExistence type="predicted"/>
<evidence type="ECO:0000313" key="3">
    <source>
        <dbReference type="Proteomes" id="UP001152622"/>
    </source>
</evidence>
<reference evidence="2" key="1">
    <citation type="journal article" date="2023" name="Science">
        <title>Genome structures resolve the early diversification of teleost fishes.</title>
        <authorList>
            <person name="Parey E."/>
            <person name="Louis A."/>
            <person name="Montfort J."/>
            <person name="Bouchez O."/>
            <person name="Roques C."/>
            <person name="Iampietro C."/>
            <person name="Lluch J."/>
            <person name="Castinel A."/>
            <person name="Donnadieu C."/>
            <person name="Desvignes T."/>
            <person name="Floi Bucao C."/>
            <person name="Jouanno E."/>
            <person name="Wen M."/>
            <person name="Mejri S."/>
            <person name="Dirks R."/>
            <person name="Jansen H."/>
            <person name="Henkel C."/>
            <person name="Chen W.J."/>
            <person name="Zahm M."/>
            <person name="Cabau C."/>
            <person name="Klopp C."/>
            <person name="Thompson A.W."/>
            <person name="Robinson-Rechavi M."/>
            <person name="Braasch I."/>
            <person name="Lecointre G."/>
            <person name="Bobe J."/>
            <person name="Postlethwait J.H."/>
            <person name="Berthelot C."/>
            <person name="Roest Crollius H."/>
            <person name="Guiguen Y."/>
        </authorList>
    </citation>
    <scope>NUCLEOTIDE SEQUENCE</scope>
    <source>
        <strain evidence="2">WJC10195</strain>
    </source>
</reference>
<keyword evidence="3" id="KW-1185">Reference proteome</keyword>
<evidence type="ECO:0000313" key="2">
    <source>
        <dbReference type="EMBL" id="KAJ8368468.1"/>
    </source>
</evidence>
<organism evidence="2 3">
    <name type="scientific">Synaphobranchus kaupii</name>
    <name type="common">Kaup's arrowtooth eel</name>
    <dbReference type="NCBI Taxonomy" id="118154"/>
    <lineage>
        <taxon>Eukaryota</taxon>
        <taxon>Metazoa</taxon>
        <taxon>Chordata</taxon>
        <taxon>Craniata</taxon>
        <taxon>Vertebrata</taxon>
        <taxon>Euteleostomi</taxon>
        <taxon>Actinopterygii</taxon>
        <taxon>Neopterygii</taxon>
        <taxon>Teleostei</taxon>
        <taxon>Anguilliformes</taxon>
        <taxon>Synaphobranchidae</taxon>
        <taxon>Synaphobranchus</taxon>
    </lineage>
</organism>
<feature type="region of interest" description="Disordered" evidence="1">
    <location>
        <begin position="61"/>
        <end position="84"/>
    </location>
</feature>
<dbReference type="Proteomes" id="UP001152622">
    <property type="component" value="Chromosome 3"/>
</dbReference>
<sequence>MIYKLLAFPSVAKGLLPSVHPAAAAVDWPGPTFVLYAAAPNSATLPGRNLPQLRRPRLRPSALLKGNGSSGETGGSQLHVFPTQ</sequence>
<name>A0A9Q1FVF5_SYNKA</name>
<comment type="caution">
    <text evidence="2">The sequence shown here is derived from an EMBL/GenBank/DDBJ whole genome shotgun (WGS) entry which is preliminary data.</text>
</comment>